<evidence type="ECO:0000256" key="5">
    <source>
        <dbReference type="ARBA" id="ARBA00022824"/>
    </source>
</evidence>
<dbReference type="AlphaFoldDB" id="A0A8S3ZXN3"/>
<dbReference type="GO" id="GO:0043529">
    <property type="term" value="C:GET complex"/>
    <property type="evidence" value="ECO:0007669"/>
    <property type="project" value="TreeGrafter"/>
</dbReference>
<dbReference type="Proteomes" id="UP000678393">
    <property type="component" value="Unassembled WGS sequence"/>
</dbReference>
<evidence type="ECO:0000256" key="10">
    <source>
        <dbReference type="SAM" id="Phobius"/>
    </source>
</evidence>
<evidence type="ECO:0000256" key="4">
    <source>
        <dbReference type="ARBA" id="ARBA00022692"/>
    </source>
</evidence>
<dbReference type="InterPro" id="IPR029012">
    <property type="entry name" value="Helix_hairpin_bin_sf"/>
</dbReference>
<reference evidence="11" key="1">
    <citation type="submission" date="2021-04" db="EMBL/GenBank/DDBJ databases">
        <authorList>
            <consortium name="Molecular Ecology Group"/>
        </authorList>
    </citation>
    <scope>NUCLEOTIDE SEQUENCE</scope>
</reference>
<evidence type="ECO:0000256" key="2">
    <source>
        <dbReference type="ARBA" id="ARBA00010799"/>
    </source>
</evidence>
<dbReference type="GO" id="GO:0043495">
    <property type="term" value="F:protein-membrane adaptor activity"/>
    <property type="evidence" value="ECO:0007669"/>
    <property type="project" value="TreeGrafter"/>
</dbReference>
<dbReference type="Pfam" id="PF04420">
    <property type="entry name" value="CHD5"/>
    <property type="match status" value="1"/>
</dbReference>
<evidence type="ECO:0000313" key="11">
    <source>
        <dbReference type="EMBL" id="CAG5131566.1"/>
    </source>
</evidence>
<comment type="caution">
    <text evidence="11">The sequence shown here is derived from an EMBL/GenBank/DDBJ whole genome shotgun (WGS) entry which is preliminary data.</text>
</comment>
<gene>
    <name evidence="11" type="ORF">CUNI_LOCUS17124</name>
</gene>
<feature type="transmembrane region" description="Helical" evidence="10">
    <location>
        <begin position="6"/>
        <end position="33"/>
    </location>
</feature>
<feature type="transmembrane region" description="Helical" evidence="10">
    <location>
        <begin position="136"/>
        <end position="159"/>
    </location>
</feature>
<proteinExistence type="inferred from homology"/>
<sequence length="168" mass="19051">MYLMIFVFLLEVLFAFLPTYIGIMTTLIAKLFFTVTDEEMNSREEIKALKEEQAQLSITDEFVRYAKLQRQVDKLMLQIKEKGSERKQHVYYLRLAVTAGIYVLHAALVIAMMFMYSDTPLMSLDPSWVSPLTSLVAFPTGISGAVGLGCWLLVSYSVIYRVKSVAGL</sequence>
<keyword evidence="6 10" id="KW-1133">Transmembrane helix</keyword>
<comment type="similarity">
    <text evidence="2">Belongs to the WRB/GET1 family.</text>
</comment>
<keyword evidence="5" id="KW-0256">Endoplasmic reticulum</keyword>
<evidence type="ECO:0000256" key="6">
    <source>
        <dbReference type="ARBA" id="ARBA00022989"/>
    </source>
</evidence>
<protein>
    <recommendedName>
        <fullName evidence="3">Guided entry of tail-anchored proteins factor 1</fullName>
    </recommendedName>
    <alternativeName>
        <fullName evidence="8">Tail-anchored protein insertion receptor WRB</fullName>
    </alternativeName>
    <alternativeName>
        <fullName evidence="9">Tryptophan-rich basic protein</fullName>
    </alternativeName>
</protein>
<dbReference type="GO" id="GO:0071816">
    <property type="term" value="P:tail-anchored membrane protein insertion into ER membrane"/>
    <property type="evidence" value="ECO:0007669"/>
    <property type="project" value="InterPro"/>
</dbReference>
<keyword evidence="12" id="KW-1185">Reference proteome</keyword>
<evidence type="ECO:0000256" key="9">
    <source>
        <dbReference type="ARBA" id="ARBA00033006"/>
    </source>
</evidence>
<evidence type="ECO:0000256" key="3">
    <source>
        <dbReference type="ARBA" id="ARBA00017951"/>
    </source>
</evidence>
<comment type="subcellular location">
    <subcellularLocation>
        <location evidence="1">Endoplasmic reticulum membrane</location>
        <topology evidence="1">Multi-pass membrane protein</topology>
    </subcellularLocation>
</comment>
<feature type="transmembrane region" description="Helical" evidence="10">
    <location>
        <begin position="91"/>
        <end position="116"/>
    </location>
</feature>
<dbReference type="PANTHER" id="PTHR42650:SF1">
    <property type="entry name" value="GUIDED ENTRY OF TAIL-ANCHORED PROTEINS FACTOR 1"/>
    <property type="match status" value="1"/>
</dbReference>
<dbReference type="InterPro" id="IPR028945">
    <property type="entry name" value="Get1"/>
</dbReference>
<evidence type="ECO:0000256" key="7">
    <source>
        <dbReference type="ARBA" id="ARBA00023136"/>
    </source>
</evidence>
<evidence type="ECO:0000256" key="1">
    <source>
        <dbReference type="ARBA" id="ARBA00004477"/>
    </source>
</evidence>
<accession>A0A8S3ZXN3</accession>
<dbReference type="EMBL" id="CAJHNH020004757">
    <property type="protein sequence ID" value="CAG5131566.1"/>
    <property type="molecule type" value="Genomic_DNA"/>
</dbReference>
<dbReference type="GO" id="GO:0005789">
    <property type="term" value="C:endoplasmic reticulum membrane"/>
    <property type="evidence" value="ECO:0007669"/>
    <property type="project" value="UniProtKB-SubCell"/>
</dbReference>
<organism evidence="11 12">
    <name type="scientific">Candidula unifasciata</name>
    <dbReference type="NCBI Taxonomy" id="100452"/>
    <lineage>
        <taxon>Eukaryota</taxon>
        <taxon>Metazoa</taxon>
        <taxon>Spiralia</taxon>
        <taxon>Lophotrochozoa</taxon>
        <taxon>Mollusca</taxon>
        <taxon>Gastropoda</taxon>
        <taxon>Heterobranchia</taxon>
        <taxon>Euthyneura</taxon>
        <taxon>Panpulmonata</taxon>
        <taxon>Eupulmonata</taxon>
        <taxon>Stylommatophora</taxon>
        <taxon>Helicina</taxon>
        <taxon>Helicoidea</taxon>
        <taxon>Geomitridae</taxon>
        <taxon>Candidula</taxon>
    </lineage>
</organism>
<evidence type="ECO:0000313" key="12">
    <source>
        <dbReference type="Proteomes" id="UP000678393"/>
    </source>
</evidence>
<dbReference type="PANTHER" id="PTHR42650">
    <property type="entry name" value="TAIL-ANCHORED PROTEIN INSERTION RECEPTOR WRB"/>
    <property type="match status" value="1"/>
</dbReference>
<evidence type="ECO:0000256" key="8">
    <source>
        <dbReference type="ARBA" id="ARBA00032437"/>
    </source>
</evidence>
<name>A0A8S3ZXN3_9EUPU</name>
<dbReference type="Gene3D" id="1.10.287.660">
    <property type="entry name" value="Helix hairpin bin"/>
    <property type="match status" value="1"/>
</dbReference>
<keyword evidence="7 10" id="KW-0472">Membrane</keyword>
<dbReference type="OrthoDB" id="69461at2759"/>
<keyword evidence="4 10" id="KW-0812">Transmembrane</keyword>